<evidence type="ECO:0000313" key="5">
    <source>
        <dbReference type="EMBL" id="KAG9319355.1"/>
    </source>
</evidence>
<keyword evidence="1" id="KW-0227">DNA damage</keyword>
<dbReference type="PANTHER" id="PTHR47642">
    <property type="entry name" value="ATP-DEPENDENT DNA HELICASE"/>
    <property type="match status" value="1"/>
</dbReference>
<dbReference type="PANTHER" id="PTHR47642:SF5">
    <property type="entry name" value="ATP-DEPENDENT DNA HELICASE"/>
    <property type="match status" value="1"/>
</dbReference>
<keyword evidence="1" id="KW-0233">DNA recombination</keyword>
<dbReference type="EC" id="5.6.2.3" evidence="1"/>
<comment type="caution">
    <text evidence="5">The sequence shown here is derived from an EMBL/GenBank/DDBJ whole genome shotgun (WGS) entry which is preliminary data.</text>
</comment>
<accession>A0A9P7ZXB6</accession>
<dbReference type="GO" id="GO:0005524">
    <property type="term" value="F:ATP binding"/>
    <property type="evidence" value="ECO:0007669"/>
    <property type="project" value="UniProtKB-KW"/>
</dbReference>
<dbReference type="Pfam" id="PF14214">
    <property type="entry name" value="Helitron_like_N"/>
    <property type="match status" value="1"/>
</dbReference>
<feature type="domain" description="DNA helicase Pif1-like DEAD-box helicase" evidence="3">
    <location>
        <begin position="572"/>
        <end position="779"/>
    </location>
</feature>
<dbReference type="InterPro" id="IPR010285">
    <property type="entry name" value="DNA_helicase_pif1-like_DEAD"/>
</dbReference>
<evidence type="ECO:0000256" key="1">
    <source>
        <dbReference type="RuleBase" id="RU363044"/>
    </source>
</evidence>
<dbReference type="GO" id="GO:0016787">
    <property type="term" value="F:hydrolase activity"/>
    <property type="evidence" value="ECO:0007669"/>
    <property type="project" value="UniProtKB-KW"/>
</dbReference>
<evidence type="ECO:0000259" key="3">
    <source>
        <dbReference type="Pfam" id="PF05970"/>
    </source>
</evidence>
<dbReference type="Proteomes" id="UP000717515">
    <property type="component" value="Unassembled WGS sequence"/>
</dbReference>
<dbReference type="InterPro" id="IPR025476">
    <property type="entry name" value="Helitron_helicase-like"/>
</dbReference>
<evidence type="ECO:0000313" key="6">
    <source>
        <dbReference type="Proteomes" id="UP000717515"/>
    </source>
</evidence>
<dbReference type="GO" id="GO:0043139">
    <property type="term" value="F:5'-3' DNA helicase activity"/>
    <property type="evidence" value="ECO:0007669"/>
    <property type="project" value="UniProtKB-EC"/>
</dbReference>
<evidence type="ECO:0000259" key="4">
    <source>
        <dbReference type="Pfam" id="PF14214"/>
    </source>
</evidence>
<gene>
    <name evidence="5" type="ORF">KVV02_004907</name>
</gene>
<keyword evidence="1" id="KW-0234">DNA repair</keyword>
<comment type="cofactor">
    <cofactor evidence="1">
        <name>Mg(2+)</name>
        <dbReference type="ChEBI" id="CHEBI:18420"/>
    </cofactor>
</comment>
<dbReference type="InterPro" id="IPR051055">
    <property type="entry name" value="PIF1_helicase"/>
</dbReference>
<feature type="region of interest" description="Disordered" evidence="2">
    <location>
        <begin position="176"/>
        <end position="199"/>
    </location>
</feature>
<dbReference type="EMBL" id="JAIFTL010000481">
    <property type="protein sequence ID" value="KAG9319355.1"/>
    <property type="molecule type" value="Genomic_DNA"/>
</dbReference>
<dbReference type="AlphaFoldDB" id="A0A9P7ZXB6"/>
<proteinExistence type="inferred from homology"/>
<dbReference type="GO" id="GO:0006310">
    <property type="term" value="P:DNA recombination"/>
    <property type="evidence" value="ECO:0007669"/>
    <property type="project" value="UniProtKB-KW"/>
</dbReference>
<protein>
    <recommendedName>
        <fullName evidence="1">ATP-dependent DNA helicase</fullName>
        <ecNumber evidence="1">5.6.2.3</ecNumber>
    </recommendedName>
</protein>
<keyword evidence="1" id="KW-0378">Hydrolase</keyword>
<name>A0A9P7ZXB6_MORAP</name>
<sequence length="925" mass="104312">MMEFINTRWCYPGDIPGELTGLHLAAESFLCPIMVFCELTNSKSGEGRSTRAGYHFAQGRIGLYNSPDFLGEFSGTRGIGRNRGPSDESGIVANIPEVMRISRNEIQVDENPTTLRDEIMMPVDDGGPRTADEEHAFRDLVFGVDDQNHLVKYSNPKLMGLLFPSLYVNDEVGSAATVENDGSNDDSGEPFRDNDGDEDLVNEERGYRYSQATTVAIPSSIRTGIKYKQQLYLRFSAIFDKFGTPELFGTYSCDANNDGQQNLAREFHGDGAATHTDPVLFVKHWTLQWQKFFSSQINGYNMDLLRFGRVNMDLQYNFGTSVKRYMCKYITKQAAIHKATIAQDRNGGLKNSHVLSDAYVQNFHYRSVSITEAIMDLCSFEMSGASHQVVYLDTSLPEKRNYMLKRAKDIGRLAGDDEEIFMDDKWKKYRQRPMNIAGRDDDIEGMCYKEYYEKFHYVTIQSVKRMYVDQQGRKVCRRLDDKLAVIRTRTINVTNSEDAFMQLLMLHWPTRTEVTEWLSPHTQYRSYQELASEKLGRDRIAKLARGLLVVLDFGISPQLSVAAEVEEVSHILTEDQEKVYNHIRETLGSEDKLCQLLVTGAAGTGKSTLLRKVGEYAAKNRFEVVHLAPSGVAAVNIRGQTIHSWFRMARMSKGSYFTGNSYVVRGQLIEIASKGRKPLFLVDEASMISGTLLSSMGATLSAARYGDGNPFGGVHIIYFGDFGQLGPINRWQKRIDWFWRSALYRKLERHDLITACRQETDVEFKSFLDDIRRGKIEPERAGIVLEILENGNNGGIPEDAIRLMTHRKQGDEFNSICLGRLEGAVWTSKAEDNGGVIQDRDLSDSIAAETGLVSDLHLKVGAMVMCTSNIIRLTKAAEAGRVLGDVIEEIAEENGSSKVDMESLVRRLMEELGIVDFNEFERSND</sequence>
<dbReference type="InterPro" id="IPR027417">
    <property type="entry name" value="P-loop_NTPase"/>
</dbReference>
<dbReference type="Pfam" id="PF05970">
    <property type="entry name" value="PIF1"/>
    <property type="match status" value="1"/>
</dbReference>
<keyword evidence="1" id="KW-0547">Nucleotide-binding</keyword>
<keyword evidence="1" id="KW-0067">ATP-binding</keyword>
<dbReference type="SUPFAM" id="SSF52540">
    <property type="entry name" value="P-loop containing nucleoside triphosphate hydrolases"/>
    <property type="match status" value="1"/>
</dbReference>
<reference evidence="5" key="1">
    <citation type="submission" date="2021-07" db="EMBL/GenBank/DDBJ databases">
        <title>Draft genome of Mortierella alpina, strain LL118, isolated from an aspen leaf litter sample.</title>
        <authorList>
            <person name="Yang S."/>
            <person name="Vinatzer B.A."/>
        </authorList>
    </citation>
    <scope>NUCLEOTIDE SEQUENCE</scope>
    <source>
        <strain evidence="5">LL118</strain>
    </source>
</reference>
<comment type="catalytic activity">
    <reaction evidence="1">
        <text>ATP + H2O = ADP + phosphate + H(+)</text>
        <dbReference type="Rhea" id="RHEA:13065"/>
        <dbReference type="ChEBI" id="CHEBI:15377"/>
        <dbReference type="ChEBI" id="CHEBI:15378"/>
        <dbReference type="ChEBI" id="CHEBI:30616"/>
        <dbReference type="ChEBI" id="CHEBI:43474"/>
        <dbReference type="ChEBI" id="CHEBI:456216"/>
        <dbReference type="EC" id="5.6.2.3"/>
    </reaction>
</comment>
<dbReference type="Gene3D" id="3.40.50.300">
    <property type="entry name" value="P-loop containing nucleotide triphosphate hydrolases"/>
    <property type="match status" value="1"/>
</dbReference>
<feature type="domain" description="Helitron helicase-like" evidence="4">
    <location>
        <begin position="209"/>
        <end position="297"/>
    </location>
</feature>
<keyword evidence="1" id="KW-0347">Helicase</keyword>
<dbReference type="GO" id="GO:0000723">
    <property type="term" value="P:telomere maintenance"/>
    <property type="evidence" value="ECO:0007669"/>
    <property type="project" value="InterPro"/>
</dbReference>
<evidence type="ECO:0000256" key="2">
    <source>
        <dbReference type="SAM" id="MobiDB-lite"/>
    </source>
</evidence>
<dbReference type="GO" id="GO:0006281">
    <property type="term" value="P:DNA repair"/>
    <property type="evidence" value="ECO:0007669"/>
    <property type="project" value="UniProtKB-KW"/>
</dbReference>
<comment type="similarity">
    <text evidence="1">Belongs to the helicase family.</text>
</comment>
<organism evidence="5 6">
    <name type="scientific">Mortierella alpina</name>
    <name type="common">Oleaginous fungus</name>
    <name type="synonym">Mortierella renispora</name>
    <dbReference type="NCBI Taxonomy" id="64518"/>
    <lineage>
        <taxon>Eukaryota</taxon>
        <taxon>Fungi</taxon>
        <taxon>Fungi incertae sedis</taxon>
        <taxon>Mucoromycota</taxon>
        <taxon>Mortierellomycotina</taxon>
        <taxon>Mortierellomycetes</taxon>
        <taxon>Mortierellales</taxon>
        <taxon>Mortierellaceae</taxon>
        <taxon>Mortierella</taxon>
    </lineage>
</organism>